<keyword evidence="2" id="KW-0812">Transmembrane</keyword>
<evidence type="ECO:0000256" key="1">
    <source>
        <dbReference type="SAM" id="MobiDB-lite"/>
    </source>
</evidence>
<keyword evidence="2" id="KW-0472">Membrane</keyword>
<sequence>MSHSPTPDKDPDQIQNADNADSDKKQNMNSQVHSTLLALTDLIQQFSKLIGILKNNPILINIIVALGTGSISWAFYSSDFQNQAYQEEKINLEEVCQSETIKKRMREIDEIKPNLDKYNLSSGSPKLVENKRVYPVFRWVCEFEAKGETELKPEPLKIGLDLDEYCRQKYKAESLKKATHRNYKDPNSLYCVNPN</sequence>
<dbReference type="Proteomes" id="UP000092093">
    <property type="component" value="Unassembled WGS sequence"/>
</dbReference>
<feature type="compositionally biased region" description="Basic and acidic residues" evidence="1">
    <location>
        <begin position="1"/>
        <end position="12"/>
    </location>
</feature>
<gene>
    <name evidence="3" type="ORF">AN484_08010</name>
</gene>
<feature type="region of interest" description="Disordered" evidence="1">
    <location>
        <begin position="1"/>
        <end position="29"/>
    </location>
</feature>
<reference evidence="3 4" key="1">
    <citation type="submission" date="2015-09" db="EMBL/GenBank/DDBJ databases">
        <title>Aphanizomenon flos-aquae WA102.</title>
        <authorList>
            <person name="Driscoll C."/>
        </authorList>
    </citation>
    <scope>NUCLEOTIDE SEQUENCE [LARGE SCALE GENOMIC DNA]</scope>
    <source>
        <strain evidence="3">WA102</strain>
    </source>
</reference>
<comment type="caution">
    <text evidence="3">The sequence shown here is derived from an EMBL/GenBank/DDBJ whole genome shotgun (WGS) entry which is preliminary data.</text>
</comment>
<name>A0A1B7X4G5_APHFL</name>
<evidence type="ECO:0000313" key="4">
    <source>
        <dbReference type="Proteomes" id="UP000092093"/>
    </source>
</evidence>
<accession>A0A1B7X4G5</accession>
<dbReference type="PATRIC" id="fig|1710896.3.peg.5055"/>
<feature type="transmembrane region" description="Helical" evidence="2">
    <location>
        <begin position="58"/>
        <end position="76"/>
    </location>
</feature>
<dbReference type="EMBL" id="LJOW01000027">
    <property type="protein sequence ID" value="OBQ44244.1"/>
    <property type="molecule type" value="Genomic_DNA"/>
</dbReference>
<evidence type="ECO:0000313" key="3">
    <source>
        <dbReference type="EMBL" id="OBQ44244.1"/>
    </source>
</evidence>
<keyword evidence="2" id="KW-1133">Transmembrane helix</keyword>
<dbReference type="AlphaFoldDB" id="A0A1B7X4G5"/>
<proteinExistence type="predicted"/>
<evidence type="ECO:0000256" key="2">
    <source>
        <dbReference type="SAM" id="Phobius"/>
    </source>
</evidence>
<organism evidence="3 4">
    <name type="scientific">Aphanizomenon flos-aquae WA102</name>
    <dbReference type="NCBI Taxonomy" id="1710896"/>
    <lineage>
        <taxon>Bacteria</taxon>
        <taxon>Bacillati</taxon>
        <taxon>Cyanobacteriota</taxon>
        <taxon>Cyanophyceae</taxon>
        <taxon>Nostocales</taxon>
        <taxon>Aphanizomenonaceae</taxon>
        <taxon>Aphanizomenon</taxon>
    </lineage>
</organism>
<protein>
    <submittedName>
        <fullName evidence="3">Uncharacterized protein</fullName>
    </submittedName>
</protein>